<evidence type="ECO:0000313" key="1">
    <source>
        <dbReference type="EMBL" id="KAK1761843.1"/>
    </source>
</evidence>
<comment type="caution">
    <text evidence="1">The sequence shown here is derived from an EMBL/GenBank/DDBJ whole genome shotgun (WGS) entry which is preliminary data.</text>
</comment>
<dbReference type="GeneID" id="85306736"/>
<dbReference type="Gene3D" id="1.25.40.20">
    <property type="entry name" value="Ankyrin repeat-containing domain"/>
    <property type="match status" value="1"/>
</dbReference>
<dbReference type="RefSeq" id="XP_060278056.1">
    <property type="nucleotide sequence ID" value="XM_060423549.1"/>
</dbReference>
<dbReference type="Proteomes" id="UP001244011">
    <property type="component" value="Unassembled WGS sequence"/>
</dbReference>
<evidence type="ECO:0000313" key="2">
    <source>
        <dbReference type="Proteomes" id="UP001244011"/>
    </source>
</evidence>
<evidence type="ECO:0008006" key="3">
    <source>
        <dbReference type="Google" id="ProtNLM"/>
    </source>
</evidence>
<dbReference type="EMBL" id="MU839049">
    <property type="protein sequence ID" value="KAK1761843.1"/>
    <property type="molecule type" value="Genomic_DNA"/>
</dbReference>
<reference evidence="1" key="1">
    <citation type="submission" date="2023-06" db="EMBL/GenBank/DDBJ databases">
        <title>Genome-scale phylogeny and comparative genomics of the fungal order Sordariales.</title>
        <authorList>
            <consortium name="Lawrence Berkeley National Laboratory"/>
            <person name="Hensen N."/>
            <person name="Bonometti L."/>
            <person name="Westerberg I."/>
            <person name="Brannstrom I.O."/>
            <person name="Guillou S."/>
            <person name="Cros-Aarteil S."/>
            <person name="Calhoun S."/>
            <person name="Haridas S."/>
            <person name="Kuo A."/>
            <person name="Mondo S."/>
            <person name="Pangilinan J."/>
            <person name="Riley R."/>
            <person name="Labutti K."/>
            <person name="Andreopoulos B."/>
            <person name="Lipzen A."/>
            <person name="Chen C."/>
            <person name="Yanf M."/>
            <person name="Daum C."/>
            <person name="Ng V."/>
            <person name="Clum A."/>
            <person name="Steindorff A."/>
            <person name="Ohm R."/>
            <person name="Martin F."/>
            <person name="Silar P."/>
            <person name="Natvig D."/>
            <person name="Lalanne C."/>
            <person name="Gautier V."/>
            <person name="Ament-Velasquez S.L."/>
            <person name="Kruys A."/>
            <person name="Hutchinson M.I."/>
            <person name="Powell A.J."/>
            <person name="Barry K."/>
            <person name="Miller A.N."/>
            <person name="Grigoriev I.V."/>
            <person name="Debuchy R."/>
            <person name="Gladieux P."/>
            <person name="Thoren M.H."/>
            <person name="Johannesson H."/>
        </authorList>
    </citation>
    <scope>NUCLEOTIDE SEQUENCE</scope>
    <source>
        <strain evidence="1">8032-3</strain>
    </source>
</reference>
<proteinExistence type="predicted"/>
<sequence>MLDKSGLALDLEVRMEWLHSAARSLQGTCKECNPVAEESISLLLQKGADLHARTNTGSTCLHVYFDNIDAACLSSVRRQVLATLIQDGHDINAVDGNGHTIEDTQYRCEAKCQGRPIHNVISRLQLLAYKRDLWDAVLVQCDRPVVERGLFFGGQQWRTMGARDIAGEKEFEDIWSGLEHLCPYY</sequence>
<gene>
    <name evidence="1" type="ORF">QBC33DRAFT_317182</name>
</gene>
<protein>
    <recommendedName>
        <fullName evidence="3">Ankyrin repeat protein</fullName>
    </recommendedName>
</protein>
<name>A0AAJ0BP17_9PEZI</name>
<accession>A0AAJ0BP17</accession>
<dbReference type="InterPro" id="IPR036770">
    <property type="entry name" value="Ankyrin_rpt-contain_sf"/>
</dbReference>
<dbReference type="AlphaFoldDB" id="A0AAJ0BP17"/>
<dbReference type="SUPFAM" id="SSF48403">
    <property type="entry name" value="Ankyrin repeat"/>
    <property type="match status" value="1"/>
</dbReference>
<organism evidence="1 2">
    <name type="scientific">Phialemonium atrogriseum</name>
    <dbReference type="NCBI Taxonomy" id="1093897"/>
    <lineage>
        <taxon>Eukaryota</taxon>
        <taxon>Fungi</taxon>
        <taxon>Dikarya</taxon>
        <taxon>Ascomycota</taxon>
        <taxon>Pezizomycotina</taxon>
        <taxon>Sordariomycetes</taxon>
        <taxon>Sordariomycetidae</taxon>
        <taxon>Cephalothecales</taxon>
        <taxon>Cephalothecaceae</taxon>
        <taxon>Phialemonium</taxon>
    </lineage>
</organism>
<keyword evidence="2" id="KW-1185">Reference proteome</keyword>